<dbReference type="HOGENOM" id="CLU_3059897_0_0_0"/>
<dbReference type="EMBL" id="CP001337">
    <property type="protein sequence ID" value="ACL25984.1"/>
    <property type="molecule type" value="Genomic_DNA"/>
</dbReference>
<dbReference type="STRING" id="326427.Cagg_3126"/>
<sequence>MRLHLATKPTEYRVAPLILRVRWWIEGWIWRWGETAATLSAESPDLQHPLWRR</sequence>
<name>B8G7E9_CHLAD</name>
<dbReference type="Proteomes" id="UP000002508">
    <property type="component" value="Chromosome"/>
</dbReference>
<dbReference type="KEGG" id="cag:Cagg_3126"/>
<proteinExistence type="predicted"/>
<dbReference type="AlphaFoldDB" id="B8G7E9"/>
<protein>
    <submittedName>
        <fullName evidence="1">Uncharacterized protein</fullName>
    </submittedName>
</protein>
<gene>
    <name evidence="1" type="ordered locus">Cagg_3126</name>
</gene>
<evidence type="ECO:0000313" key="2">
    <source>
        <dbReference type="Proteomes" id="UP000002508"/>
    </source>
</evidence>
<organism evidence="1 2">
    <name type="scientific">Chloroflexus aggregans (strain MD-66 / DSM 9485)</name>
    <dbReference type="NCBI Taxonomy" id="326427"/>
    <lineage>
        <taxon>Bacteria</taxon>
        <taxon>Bacillati</taxon>
        <taxon>Chloroflexota</taxon>
        <taxon>Chloroflexia</taxon>
        <taxon>Chloroflexales</taxon>
        <taxon>Chloroflexineae</taxon>
        <taxon>Chloroflexaceae</taxon>
        <taxon>Chloroflexus</taxon>
    </lineage>
</organism>
<keyword evidence="2" id="KW-1185">Reference proteome</keyword>
<accession>B8G7E9</accession>
<evidence type="ECO:0000313" key="1">
    <source>
        <dbReference type="EMBL" id="ACL25984.1"/>
    </source>
</evidence>
<dbReference type="RefSeq" id="WP_015941832.1">
    <property type="nucleotide sequence ID" value="NC_011831.1"/>
</dbReference>
<reference evidence="1" key="1">
    <citation type="submission" date="2008-12" db="EMBL/GenBank/DDBJ databases">
        <title>Complete sequence of Chloroflexus aggregans DSM 9485.</title>
        <authorList>
            <consortium name="US DOE Joint Genome Institute"/>
            <person name="Lucas S."/>
            <person name="Copeland A."/>
            <person name="Lapidus A."/>
            <person name="Glavina del Rio T."/>
            <person name="Dalin E."/>
            <person name="Tice H."/>
            <person name="Pitluck S."/>
            <person name="Foster B."/>
            <person name="Larimer F."/>
            <person name="Land M."/>
            <person name="Hauser L."/>
            <person name="Kyrpides N."/>
            <person name="Mikhailova N."/>
            <person name="Bryant D."/>
            <person name="Richardson P."/>
        </authorList>
    </citation>
    <scope>NUCLEOTIDE SEQUENCE</scope>
    <source>
        <strain evidence="1">DSM 9485</strain>
    </source>
</reference>